<gene>
    <name evidence="1" type="ORF">B4U80_03483</name>
</gene>
<protein>
    <recommendedName>
        <fullName evidence="3">Peptidase S1 domain-containing protein</fullName>
    </recommendedName>
</protein>
<comment type="caution">
    <text evidence="1">The sequence shown here is derived from an EMBL/GenBank/DDBJ whole genome shotgun (WGS) entry which is preliminary data.</text>
</comment>
<accession>A0A443RSM3</accession>
<dbReference type="InterPro" id="IPR009003">
    <property type="entry name" value="Peptidase_S1_PA"/>
</dbReference>
<sequence>FCGGYENVGSCDGDEGAIIFKSISGKNYILGVVSFGPGNCVSSNQDVYTKSVYELRYFLKLHTFSGI</sequence>
<dbReference type="SUPFAM" id="SSF50494">
    <property type="entry name" value="Trypsin-like serine proteases"/>
    <property type="match status" value="1"/>
</dbReference>
<evidence type="ECO:0000313" key="1">
    <source>
        <dbReference type="EMBL" id="RWS18265.1"/>
    </source>
</evidence>
<dbReference type="VEuPathDB" id="VectorBase:LDEU013775"/>
<evidence type="ECO:0000313" key="2">
    <source>
        <dbReference type="Proteomes" id="UP000288716"/>
    </source>
</evidence>
<name>A0A443RSM3_9ACAR</name>
<dbReference type="Proteomes" id="UP000288716">
    <property type="component" value="Unassembled WGS sequence"/>
</dbReference>
<dbReference type="Gene3D" id="2.40.10.10">
    <property type="entry name" value="Trypsin-like serine proteases"/>
    <property type="match status" value="1"/>
</dbReference>
<keyword evidence="2" id="KW-1185">Reference proteome</keyword>
<dbReference type="OrthoDB" id="8440449at2759"/>
<reference evidence="1 2" key="1">
    <citation type="journal article" date="2018" name="Gigascience">
        <title>Genomes of trombidid mites reveal novel predicted allergens and laterally-transferred genes associated with secondary metabolism.</title>
        <authorList>
            <person name="Dong X."/>
            <person name="Chaisiri K."/>
            <person name="Xia D."/>
            <person name="Armstrong S.D."/>
            <person name="Fang Y."/>
            <person name="Donnelly M.J."/>
            <person name="Kadowaki T."/>
            <person name="McGarry J.W."/>
            <person name="Darby A.C."/>
            <person name="Makepeace B.L."/>
        </authorList>
    </citation>
    <scope>NUCLEOTIDE SEQUENCE [LARGE SCALE GENOMIC DNA]</scope>
    <source>
        <strain evidence="1">UoL-UT</strain>
    </source>
</reference>
<organism evidence="1 2">
    <name type="scientific">Leptotrombidium deliense</name>
    <dbReference type="NCBI Taxonomy" id="299467"/>
    <lineage>
        <taxon>Eukaryota</taxon>
        <taxon>Metazoa</taxon>
        <taxon>Ecdysozoa</taxon>
        <taxon>Arthropoda</taxon>
        <taxon>Chelicerata</taxon>
        <taxon>Arachnida</taxon>
        <taxon>Acari</taxon>
        <taxon>Acariformes</taxon>
        <taxon>Trombidiformes</taxon>
        <taxon>Prostigmata</taxon>
        <taxon>Anystina</taxon>
        <taxon>Parasitengona</taxon>
        <taxon>Trombiculoidea</taxon>
        <taxon>Trombiculidae</taxon>
        <taxon>Leptotrombidium</taxon>
    </lineage>
</organism>
<feature type="non-terminal residue" evidence="1">
    <location>
        <position position="1"/>
    </location>
</feature>
<proteinExistence type="predicted"/>
<dbReference type="InterPro" id="IPR043504">
    <property type="entry name" value="Peptidase_S1_PA_chymotrypsin"/>
</dbReference>
<dbReference type="EMBL" id="NCKV01042654">
    <property type="protein sequence ID" value="RWS18265.1"/>
    <property type="molecule type" value="Genomic_DNA"/>
</dbReference>
<dbReference type="AlphaFoldDB" id="A0A443RSM3"/>
<evidence type="ECO:0008006" key="3">
    <source>
        <dbReference type="Google" id="ProtNLM"/>
    </source>
</evidence>